<name>A0A109K358_9HYPH</name>
<reference evidence="7 8" key="1">
    <citation type="submission" date="2015-11" db="EMBL/GenBank/DDBJ databases">
        <title>Draft Genome Sequence of the Strain BR 10423 (Rhizobium sp.) isolated from nodules of Mimosa pudica.</title>
        <authorList>
            <person name="Barauna A.C."/>
            <person name="Zilli J.E."/>
            <person name="Simoes-Araujo J.L."/>
            <person name="Reis V.M."/>
            <person name="James E.K."/>
            <person name="Reis F.B.Jr."/>
            <person name="Rouws L.F."/>
            <person name="Passos S.R."/>
            <person name="Gois S.R."/>
        </authorList>
    </citation>
    <scope>NUCLEOTIDE SEQUENCE [LARGE SCALE GENOMIC DNA]</scope>
    <source>
        <strain evidence="7 8">BR10423</strain>
    </source>
</reference>
<gene>
    <name evidence="7" type="ORF">AS026_26985</name>
</gene>
<keyword evidence="4 6" id="KW-1133">Transmembrane helix</keyword>
<protein>
    <submittedName>
        <fullName evidence="7">Uncharacterized protein</fullName>
    </submittedName>
</protein>
<dbReference type="InterPro" id="IPR044550">
    <property type="entry name" value="WzxE"/>
</dbReference>
<dbReference type="Pfam" id="PF13440">
    <property type="entry name" value="Polysacc_synt_3"/>
    <property type="match status" value="1"/>
</dbReference>
<sequence>MTLPSGSGSGSKSYTQIIKSTTLIGGSSAINVVFSILRNKAMALLLGPQGIGMMAFYSSIADISQAVAGLGINASGVRQIAATDSRDTQRISEVVTVLRRVSLLLGLAGAAMLLVFSAPVARFTFGDDQHTLGVMVLSLVVFFQVAAGGRAALLQGVRDISGLARMGVLGGFFSLAVGVPIIYFFGEAGIAVSLAAASFAGFVTSWWFSRRIDIPLVSLSVRRAFQETSALFQLGIVFMASGFLTMGSAYAIRLIISAENGLHAAGLYQAAWGLGGLYAGFILQAMGTDFYPRLTGIANDNAECNRLVNEQAEVSILLAGPGLVATLTLAPVVMTFFYSSEFREAVDILRWICLGMMLRIVAWPIGFIILAKSAKGIFFSVEVAAAVVHVGLAWLFVGTFGIAGAGIAFFGLYVWHSIVMYWIVRRFTQFRWSAANRRLIMAYLPISTVVFGAFKVLPLWQATGLGLATTIVVGLYSLRVLAGLLPEHAFPRLIRPLLNMRGV</sequence>
<evidence type="ECO:0000256" key="1">
    <source>
        <dbReference type="ARBA" id="ARBA00004651"/>
    </source>
</evidence>
<dbReference type="OrthoDB" id="9769862at2"/>
<organism evidence="7 8">
    <name type="scientific">Rhizobium altiplani</name>
    <dbReference type="NCBI Taxonomy" id="1864509"/>
    <lineage>
        <taxon>Bacteria</taxon>
        <taxon>Pseudomonadati</taxon>
        <taxon>Pseudomonadota</taxon>
        <taxon>Alphaproteobacteria</taxon>
        <taxon>Hyphomicrobiales</taxon>
        <taxon>Rhizobiaceae</taxon>
        <taxon>Rhizobium/Agrobacterium group</taxon>
        <taxon>Rhizobium</taxon>
    </lineage>
</organism>
<feature type="transmembrane region" description="Helical" evidence="6">
    <location>
        <begin position="230"/>
        <end position="256"/>
    </location>
</feature>
<feature type="transmembrane region" description="Helical" evidence="6">
    <location>
        <begin position="190"/>
        <end position="209"/>
    </location>
</feature>
<keyword evidence="2" id="KW-1003">Cell membrane</keyword>
<evidence type="ECO:0000256" key="6">
    <source>
        <dbReference type="SAM" id="Phobius"/>
    </source>
</evidence>
<dbReference type="PANTHER" id="PTHR30250">
    <property type="entry name" value="PST FAMILY PREDICTED COLANIC ACID TRANSPORTER"/>
    <property type="match status" value="1"/>
</dbReference>
<evidence type="ECO:0000313" key="8">
    <source>
        <dbReference type="Proteomes" id="UP000068164"/>
    </source>
</evidence>
<dbReference type="PANTHER" id="PTHR30250:SF11">
    <property type="entry name" value="O-ANTIGEN TRANSPORTER-RELATED"/>
    <property type="match status" value="1"/>
</dbReference>
<evidence type="ECO:0000256" key="2">
    <source>
        <dbReference type="ARBA" id="ARBA00022475"/>
    </source>
</evidence>
<dbReference type="Proteomes" id="UP000068164">
    <property type="component" value="Unassembled WGS sequence"/>
</dbReference>
<feature type="transmembrane region" description="Helical" evidence="6">
    <location>
        <begin position="166"/>
        <end position="184"/>
    </location>
</feature>
<dbReference type="GO" id="GO:0009246">
    <property type="term" value="P:enterobacterial common antigen biosynthetic process"/>
    <property type="evidence" value="ECO:0007669"/>
    <property type="project" value="InterPro"/>
</dbReference>
<feature type="transmembrane region" description="Helical" evidence="6">
    <location>
        <begin position="348"/>
        <end position="370"/>
    </location>
</feature>
<evidence type="ECO:0000256" key="5">
    <source>
        <dbReference type="ARBA" id="ARBA00023136"/>
    </source>
</evidence>
<feature type="transmembrane region" description="Helical" evidence="6">
    <location>
        <begin position="132"/>
        <end position="154"/>
    </location>
</feature>
<accession>A0A109K358</accession>
<feature type="transmembrane region" description="Helical" evidence="6">
    <location>
        <begin position="466"/>
        <end position="485"/>
    </location>
</feature>
<comment type="caution">
    <text evidence="7">The sequence shown here is derived from an EMBL/GenBank/DDBJ whole genome shotgun (WGS) entry which is preliminary data.</text>
</comment>
<feature type="transmembrane region" description="Helical" evidence="6">
    <location>
        <begin position="377"/>
        <end position="396"/>
    </location>
</feature>
<evidence type="ECO:0000256" key="3">
    <source>
        <dbReference type="ARBA" id="ARBA00022692"/>
    </source>
</evidence>
<dbReference type="InterPro" id="IPR050833">
    <property type="entry name" value="Poly_Biosynth_Transport"/>
</dbReference>
<keyword evidence="8" id="KW-1185">Reference proteome</keyword>
<keyword evidence="5 6" id="KW-0472">Membrane</keyword>
<feature type="transmembrane region" description="Helical" evidence="6">
    <location>
        <begin position="101"/>
        <end position="120"/>
    </location>
</feature>
<dbReference type="CDD" id="cd13125">
    <property type="entry name" value="MATE_like_10"/>
    <property type="match status" value="1"/>
</dbReference>
<evidence type="ECO:0000256" key="4">
    <source>
        <dbReference type="ARBA" id="ARBA00022989"/>
    </source>
</evidence>
<proteinExistence type="predicted"/>
<keyword evidence="3 6" id="KW-0812">Transmembrane</keyword>
<dbReference type="EMBL" id="LNCD01000003">
    <property type="protein sequence ID" value="KWV59949.1"/>
    <property type="molecule type" value="Genomic_DNA"/>
</dbReference>
<dbReference type="AlphaFoldDB" id="A0A109K358"/>
<feature type="transmembrane region" description="Helical" evidence="6">
    <location>
        <begin position="262"/>
        <end position="283"/>
    </location>
</feature>
<comment type="subcellular location">
    <subcellularLocation>
        <location evidence="1">Cell membrane</location>
        <topology evidence="1">Multi-pass membrane protein</topology>
    </subcellularLocation>
</comment>
<dbReference type="GO" id="GO:0005886">
    <property type="term" value="C:plasma membrane"/>
    <property type="evidence" value="ECO:0007669"/>
    <property type="project" value="UniProtKB-SubCell"/>
</dbReference>
<dbReference type="RefSeq" id="WP_062368353.1">
    <property type="nucleotide sequence ID" value="NZ_LNCD01000003.1"/>
</dbReference>
<feature type="transmembrane region" description="Helical" evidence="6">
    <location>
        <begin position="316"/>
        <end position="336"/>
    </location>
</feature>
<feature type="transmembrane region" description="Helical" evidence="6">
    <location>
        <begin position="402"/>
        <end position="424"/>
    </location>
</feature>
<feature type="transmembrane region" description="Helical" evidence="6">
    <location>
        <begin position="440"/>
        <end position="460"/>
    </location>
</feature>
<evidence type="ECO:0000313" key="7">
    <source>
        <dbReference type="EMBL" id="KWV59949.1"/>
    </source>
</evidence>